<dbReference type="EMBL" id="BK068112">
    <property type="protein sequence ID" value="DBA56295.1"/>
    <property type="molecule type" value="Genomic_DNA"/>
</dbReference>
<organism evidence="1">
    <name type="scientific">Porphyromonas phage phage031a_D83T3</name>
    <dbReference type="NCBI Taxonomy" id="3154121"/>
    <lineage>
        <taxon>Viruses</taxon>
    </lineage>
</organism>
<evidence type="ECO:0000313" key="1">
    <source>
        <dbReference type="EMBL" id="DBA56295.1"/>
    </source>
</evidence>
<reference evidence="1" key="1">
    <citation type="journal article" date="2023" name="Microbiome">
        <title>Phages are unrecognized players in the ecology of the oral pathogen Porphyromonas gingivalis.</title>
        <authorList>
            <person name="Matrishin C.B."/>
            <person name="Haase E.M."/>
            <person name="Dewhirst F.E."/>
            <person name="Mark Welch J.L."/>
            <person name="Miranda-Sanchez F."/>
            <person name="Chen T."/>
            <person name="MacFarland D.C."/>
            <person name="Kauffman K.M."/>
        </authorList>
    </citation>
    <scope>NUCLEOTIDE SEQUENCE</scope>
</reference>
<reference evidence="1" key="2">
    <citation type="submission" date="2024-05" db="EMBL/GenBank/DDBJ databases">
        <authorList>
            <person name="Matrishin C.B."/>
            <person name="Kauffman K.M."/>
        </authorList>
    </citation>
    <scope>NUCLEOTIDE SEQUENCE</scope>
</reference>
<proteinExistence type="predicted"/>
<name>A0AAT9J9I7_9VIRU</name>
<protein>
    <submittedName>
        <fullName evidence="1">Acr candidate</fullName>
    </submittedName>
</protein>
<accession>A0AAT9J9I7</accession>
<sequence length="204" mass="22849">MKQRDIKALSFMAIMRQIAIADVMYRLACDTYEICRDKEVEKLRDMSLKYVRLMSTYMTNSGDRVTMQAAITSCIERVTEEAWETVMKATTFVLRNHDVEQPEAGAQIFALHALASGSGAALDTVSTLLKSSPKLSSTLKSLRPIAIEQKSTKLKFRMLEGRTPATEKELLLITQSMVAYTTLLLSEETITSAIQEAQAILKEE</sequence>